<dbReference type="EMBL" id="GISG01264413">
    <property type="protein sequence ID" value="MBA4674812.1"/>
    <property type="molecule type" value="Transcribed_RNA"/>
</dbReference>
<dbReference type="AlphaFoldDB" id="A0A7C9AR93"/>
<name>A0A7C9AR93_OPUST</name>
<reference evidence="1" key="2">
    <citation type="submission" date="2020-07" db="EMBL/GenBank/DDBJ databases">
        <authorList>
            <person name="Vera ALvarez R."/>
            <person name="Arias-Moreno D.M."/>
            <person name="Jimenez-Jacinto V."/>
            <person name="Jimenez-Bremont J.F."/>
            <person name="Swaminathan K."/>
            <person name="Moose S.P."/>
            <person name="Guerrero-Gonzalez M.L."/>
            <person name="Marino-Ramirez L."/>
            <person name="Landsman D."/>
            <person name="Rodriguez-Kessler M."/>
            <person name="Delgado-Sanchez P."/>
        </authorList>
    </citation>
    <scope>NUCLEOTIDE SEQUENCE</scope>
    <source>
        <tissue evidence="1">Cladode</tissue>
    </source>
</reference>
<organism evidence="1">
    <name type="scientific">Opuntia streptacantha</name>
    <name type="common">Prickly pear cactus</name>
    <name type="synonym">Opuntia cardona</name>
    <dbReference type="NCBI Taxonomy" id="393608"/>
    <lineage>
        <taxon>Eukaryota</taxon>
        <taxon>Viridiplantae</taxon>
        <taxon>Streptophyta</taxon>
        <taxon>Embryophyta</taxon>
        <taxon>Tracheophyta</taxon>
        <taxon>Spermatophyta</taxon>
        <taxon>Magnoliopsida</taxon>
        <taxon>eudicotyledons</taxon>
        <taxon>Gunneridae</taxon>
        <taxon>Pentapetalae</taxon>
        <taxon>Caryophyllales</taxon>
        <taxon>Cactineae</taxon>
        <taxon>Cactaceae</taxon>
        <taxon>Opuntioideae</taxon>
        <taxon>Opuntia</taxon>
    </lineage>
</organism>
<accession>A0A7C9AR93</accession>
<protein>
    <submittedName>
        <fullName evidence="1">Uncharacterized protein</fullName>
    </submittedName>
</protein>
<evidence type="ECO:0000313" key="1">
    <source>
        <dbReference type="EMBL" id="MBA4674812.1"/>
    </source>
</evidence>
<reference evidence="1" key="1">
    <citation type="journal article" date="2013" name="J. Plant Res.">
        <title>Effect of fungi and light on seed germination of three Opuntia species from semiarid lands of central Mexico.</title>
        <authorList>
            <person name="Delgado-Sanchez P."/>
            <person name="Jimenez-Bremont J.F."/>
            <person name="Guerrero-Gonzalez Mde L."/>
            <person name="Flores J."/>
        </authorList>
    </citation>
    <scope>NUCLEOTIDE SEQUENCE</scope>
    <source>
        <tissue evidence="1">Cladode</tissue>
    </source>
</reference>
<proteinExistence type="predicted"/>
<sequence>MLKCVQGPCSQCSSNEQITRNRRRLLCVSCIRYQRYSLKNMLQSDLQLVGINHSVSIISLEETSIKIVFLAQFNHIIPDHFIPLFQLLAQFSIHLCIFMEIPKLSCQTHATNGLHAPSRMPPLRAFT</sequence>